<gene>
    <name evidence="1" type="ORF">OWV82_004581</name>
</gene>
<evidence type="ECO:0000313" key="2">
    <source>
        <dbReference type="Proteomes" id="UP001164539"/>
    </source>
</evidence>
<evidence type="ECO:0000313" key="1">
    <source>
        <dbReference type="EMBL" id="KAJ4725761.1"/>
    </source>
</evidence>
<dbReference type="Proteomes" id="UP001164539">
    <property type="component" value="Chromosome 2"/>
</dbReference>
<comment type="caution">
    <text evidence="1">The sequence shown here is derived from an EMBL/GenBank/DDBJ whole genome shotgun (WGS) entry which is preliminary data.</text>
</comment>
<proteinExistence type="predicted"/>
<sequence>MAFPSKLCLSDSFPIPFPYPVKDRVKLKKCNCSTTCMAAEPFRLNADCKLFDKSSKRVGLLTSNLNCDGYTDGEEKVINRNGYFTRYVSSHDNFNDDECSNNVPVTCYSSQSFLNERFVINVLSFCAREGYLELGRRYHALILKTGVGKDQFVRTSLVDMYAKCGNMDSAVMLVNQMPHLDIASCNCLLSGYANNGLLNQAFSFFLKFDSMDIMPNHYTYSTILSICGYLSAIKEGKQLHAQTVKMQYLSKTAVGNALLTMYIKCGMMVDAESLFEGLVRRNVISWTAIINGFKQHRDFEKALRLVCLMREDGIDPNEYTFTDALASCARMKNLNRGRMFHAQVIKRGMALGNFVGTAIVDMYSRLGESLEAKKQLREMGKSASNVPWNAQIAGFVRNEKVGEAIEAFSEMVRNDAACDVFTYSAVLRACSLLSSLSTCEQIHSRIVKSKFESNMHVGSSLIEAYNKCGRVEDAERVFSQMSAADVVSWNSMIKAYSQNGYPGKAIILFQKMVEEGIKPTNSSFLAVLSACSHSGLVEEGQKIFESMVTEYSILPEETHYGCMVDLLGRAGQLENALNFINNLTIKPTALIWRPLLAACRCHRNLQMAEFVAKQILELDPDDAAVYVTLSNIYAEAGQFADADKQRKLMKQKEVVKEPGCSWIEVNKKIYRFYSRDKSHTEMPEVYLKLKQVTEQIEDNGHTLKEKEDIVLYHSERLAVCFGLISLPAKKQIRVFKNLRVCRDCHSFMKYVSIIMNQDIVLRDNYRFHHFKQGSCSCGDYW</sequence>
<keyword evidence="2" id="KW-1185">Reference proteome</keyword>
<dbReference type="EMBL" id="CM051395">
    <property type="protein sequence ID" value="KAJ4725761.1"/>
    <property type="molecule type" value="Genomic_DNA"/>
</dbReference>
<protein>
    <submittedName>
        <fullName evidence="1">Pentatricopeptide repeat</fullName>
    </submittedName>
</protein>
<name>A0ACC1YQP2_MELAZ</name>
<organism evidence="1 2">
    <name type="scientific">Melia azedarach</name>
    <name type="common">Chinaberry tree</name>
    <dbReference type="NCBI Taxonomy" id="155640"/>
    <lineage>
        <taxon>Eukaryota</taxon>
        <taxon>Viridiplantae</taxon>
        <taxon>Streptophyta</taxon>
        <taxon>Embryophyta</taxon>
        <taxon>Tracheophyta</taxon>
        <taxon>Spermatophyta</taxon>
        <taxon>Magnoliopsida</taxon>
        <taxon>eudicotyledons</taxon>
        <taxon>Gunneridae</taxon>
        <taxon>Pentapetalae</taxon>
        <taxon>rosids</taxon>
        <taxon>malvids</taxon>
        <taxon>Sapindales</taxon>
        <taxon>Meliaceae</taxon>
        <taxon>Melia</taxon>
    </lineage>
</organism>
<reference evidence="1 2" key="1">
    <citation type="journal article" date="2023" name="Science">
        <title>Complex scaffold remodeling in plant triterpene biosynthesis.</title>
        <authorList>
            <person name="De La Pena R."/>
            <person name="Hodgson H."/>
            <person name="Liu J.C."/>
            <person name="Stephenson M.J."/>
            <person name="Martin A.C."/>
            <person name="Owen C."/>
            <person name="Harkess A."/>
            <person name="Leebens-Mack J."/>
            <person name="Jimenez L.E."/>
            <person name="Osbourn A."/>
            <person name="Sattely E.S."/>
        </authorList>
    </citation>
    <scope>NUCLEOTIDE SEQUENCE [LARGE SCALE GENOMIC DNA]</scope>
    <source>
        <strain evidence="2">cv. JPN11</strain>
        <tissue evidence="1">Leaf</tissue>
    </source>
</reference>
<accession>A0ACC1YQP2</accession>